<keyword evidence="4 9" id="KW-0645">Protease</keyword>
<dbReference type="InterPro" id="IPR001948">
    <property type="entry name" value="Peptidase_M18"/>
</dbReference>
<reference evidence="11 12" key="1">
    <citation type="submission" date="2019-01" db="EMBL/GenBank/DDBJ databases">
        <title>Lactibacter flavus gen. nov., sp. nov., a novel bacterium of the family Propionibacteriaceae isolated from raw milk and dairy products.</title>
        <authorList>
            <person name="Huptas C."/>
            <person name="Wenning M."/>
            <person name="Breitenwieser F."/>
            <person name="Doll E."/>
            <person name="Von Neubeck M."/>
            <person name="Busse H.-J."/>
            <person name="Scherer S."/>
        </authorList>
    </citation>
    <scope>NUCLEOTIDE SEQUENCE [LARGE SCALE GENOMIC DNA]</scope>
    <source>
        <strain evidence="11 12">KCTC 33808</strain>
    </source>
</reference>
<keyword evidence="3 9" id="KW-0031">Aminopeptidase</keyword>
<evidence type="ECO:0000256" key="5">
    <source>
        <dbReference type="ARBA" id="ARBA00022723"/>
    </source>
</evidence>
<dbReference type="NCBIfam" id="NF002759">
    <property type="entry name" value="PRK02813.1"/>
    <property type="match status" value="1"/>
</dbReference>
<evidence type="ECO:0000256" key="7">
    <source>
        <dbReference type="ARBA" id="ARBA00022833"/>
    </source>
</evidence>
<evidence type="ECO:0000256" key="8">
    <source>
        <dbReference type="ARBA" id="ARBA00023049"/>
    </source>
</evidence>
<evidence type="ECO:0000256" key="1">
    <source>
        <dbReference type="ARBA" id="ARBA00001947"/>
    </source>
</evidence>
<gene>
    <name evidence="11" type="ORF">ET989_03735</name>
</gene>
<keyword evidence="5 9" id="KW-0479">Metal-binding</keyword>
<dbReference type="EMBL" id="SDMQ01000002">
    <property type="protein sequence ID" value="TBT87427.1"/>
    <property type="molecule type" value="Genomic_DNA"/>
</dbReference>
<protein>
    <recommendedName>
        <fullName evidence="10">M18 family aminopeptidase</fullName>
        <ecNumber evidence="10">3.4.11.-</ecNumber>
    </recommendedName>
</protein>
<keyword evidence="7 9" id="KW-0862">Zinc</keyword>
<evidence type="ECO:0000256" key="3">
    <source>
        <dbReference type="ARBA" id="ARBA00022438"/>
    </source>
</evidence>
<keyword evidence="6 9" id="KW-0378">Hydrolase</keyword>
<comment type="caution">
    <text evidence="11">The sequence shown here is derived from an EMBL/GenBank/DDBJ whole genome shotgun (WGS) entry which is preliminary data.</text>
</comment>
<comment type="cofactor">
    <cofactor evidence="1 10">
        <name>Zn(2+)</name>
        <dbReference type="ChEBI" id="CHEBI:29105"/>
    </cofactor>
</comment>
<dbReference type="Gene3D" id="2.30.250.10">
    <property type="entry name" value="Aminopeptidase i, Domain 2"/>
    <property type="match status" value="1"/>
</dbReference>
<dbReference type="GO" id="GO:0008270">
    <property type="term" value="F:zinc ion binding"/>
    <property type="evidence" value="ECO:0007669"/>
    <property type="project" value="InterPro"/>
</dbReference>
<dbReference type="OrthoDB" id="5288740at2"/>
<evidence type="ECO:0000313" key="12">
    <source>
        <dbReference type="Proteomes" id="UP000292373"/>
    </source>
</evidence>
<evidence type="ECO:0000313" key="11">
    <source>
        <dbReference type="EMBL" id="TBT87427.1"/>
    </source>
</evidence>
<dbReference type="CDD" id="cd05658">
    <property type="entry name" value="M18_DAP"/>
    <property type="match status" value="1"/>
</dbReference>
<dbReference type="PRINTS" id="PR00932">
    <property type="entry name" value="AMINO1PTASE"/>
</dbReference>
<evidence type="ECO:0000256" key="10">
    <source>
        <dbReference type="RuleBase" id="RU004387"/>
    </source>
</evidence>
<dbReference type="InterPro" id="IPR023358">
    <property type="entry name" value="Peptidase_M18_dom2"/>
</dbReference>
<dbReference type="Proteomes" id="UP000292373">
    <property type="component" value="Unassembled WGS sequence"/>
</dbReference>
<name>A0A4V2JSQ4_9ACTN</name>
<dbReference type="GO" id="GO:0006508">
    <property type="term" value="P:proteolysis"/>
    <property type="evidence" value="ECO:0007669"/>
    <property type="project" value="UniProtKB-KW"/>
</dbReference>
<evidence type="ECO:0000256" key="4">
    <source>
        <dbReference type="ARBA" id="ARBA00022670"/>
    </source>
</evidence>
<evidence type="ECO:0000256" key="6">
    <source>
        <dbReference type="ARBA" id="ARBA00022801"/>
    </source>
</evidence>
<dbReference type="SUPFAM" id="SSF53187">
    <property type="entry name" value="Zn-dependent exopeptidases"/>
    <property type="match status" value="1"/>
</dbReference>
<organism evidence="11 12">
    <name type="scientific">Propioniciclava sinopodophylli</name>
    <dbReference type="NCBI Taxonomy" id="1837344"/>
    <lineage>
        <taxon>Bacteria</taxon>
        <taxon>Bacillati</taxon>
        <taxon>Actinomycetota</taxon>
        <taxon>Actinomycetes</taxon>
        <taxon>Propionibacteriales</taxon>
        <taxon>Propionibacteriaceae</taxon>
        <taxon>Propioniciclava</taxon>
    </lineage>
</organism>
<dbReference type="RefSeq" id="WP_131167213.1">
    <property type="nucleotide sequence ID" value="NZ_SDMQ01000002.1"/>
</dbReference>
<dbReference type="SUPFAM" id="SSF101821">
    <property type="entry name" value="Aminopeptidase/glucanase lid domain"/>
    <property type="match status" value="1"/>
</dbReference>
<dbReference type="Pfam" id="PF02127">
    <property type="entry name" value="Peptidase_M18"/>
    <property type="match status" value="1"/>
</dbReference>
<keyword evidence="12" id="KW-1185">Reference proteome</keyword>
<dbReference type="GO" id="GO:0004177">
    <property type="term" value="F:aminopeptidase activity"/>
    <property type="evidence" value="ECO:0007669"/>
    <property type="project" value="UniProtKB-KW"/>
</dbReference>
<dbReference type="PANTHER" id="PTHR28570">
    <property type="entry name" value="ASPARTYL AMINOPEPTIDASE"/>
    <property type="match status" value="1"/>
</dbReference>
<evidence type="ECO:0000256" key="9">
    <source>
        <dbReference type="RuleBase" id="RU004386"/>
    </source>
</evidence>
<accession>A0A4V2JSQ4</accession>
<dbReference type="PANTHER" id="PTHR28570:SF3">
    <property type="entry name" value="ASPARTYL AMINOPEPTIDASE"/>
    <property type="match status" value="1"/>
</dbReference>
<dbReference type="Gene3D" id="3.40.630.10">
    <property type="entry name" value="Zn peptidases"/>
    <property type="match status" value="1"/>
</dbReference>
<keyword evidence="8 9" id="KW-0482">Metalloprotease</keyword>
<dbReference type="GO" id="GO:0008237">
    <property type="term" value="F:metallopeptidase activity"/>
    <property type="evidence" value="ECO:0007669"/>
    <property type="project" value="UniProtKB-KW"/>
</dbReference>
<comment type="similarity">
    <text evidence="2 9">Belongs to the peptidase M18 family.</text>
</comment>
<evidence type="ECO:0000256" key="2">
    <source>
        <dbReference type="ARBA" id="ARBA00008290"/>
    </source>
</evidence>
<dbReference type="EC" id="3.4.11.-" evidence="10"/>
<sequence length="423" mass="44735">MDVMALDHISDLAAFVSASPSSFHAAGEVARRLDAAGFTQQPEDERFVLEPGGGYVVRDGAVVAWHAPSGLDAAHSGFRIVGAHTDSPALKLKPQPTASAFGWQQVAVEVYGGPLLNQWLDRELGVAGRVVTRSGEQVLVRTPAWLRVPQPAPHLDRSVNEALKLDKQAHLKPVFSVGRPDLDLLQLIADEADLDAADVASHDLYTYVTEAPAVFGPTGEFFASSRLDNLSSVHAGLVALLEAEASDDITVLACFDHEEVGSSSRSGAAGPLLEEVLRRLAGAVGVDTDGWHRMLARSSCISADAGHAVHPNYAHVHDPDHRPVLNAGPLLKHNANLRYTSDATSSALWRRACAAAGVPTQDFVSNNAVPCGSTIGPMTAERLGIVMCDVGIPLLSMHSTRELAGVQDPAWLAGALTAYYAGA</sequence>
<dbReference type="GO" id="GO:0005737">
    <property type="term" value="C:cytoplasm"/>
    <property type="evidence" value="ECO:0007669"/>
    <property type="project" value="UniProtKB-ARBA"/>
</dbReference>
<proteinExistence type="inferred from homology"/>
<dbReference type="AlphaFoldDB" id="A0A4V2JSQ4"/>